<keyword evidence="2" id="KW-0963">Cytoplasm</keyword>
<evidence type="ECO:0000256" key="5">
    <source>
        <dbReference type="ARBA" id="ARBA00040665"/>
    </source>
</evidence>
<protein>
    <recommendedName>
        <fullName evidence="5">Tetratricopeptide repeat protein 29</fullName>
    </recommendedName>
</protein>
<reference evidence="8" key="1">
    <citation type="submission" date="2025-05" db="UniProtKB">
        <authorList>
            <consortium name="EnsemblMetazoa"/>
        </authorList>
    </citation>
    <scope>IDENTIFICATION</scope>
</reference>
<evidence type="ECO:0000313" key="8">
    <source>
        <dbReference type="EnsemblMetazoa" id="XP_050514240.1"/>
    </source>
</evidence>
<organism evidence="8 9">
    <name type="scientific">Diabrotica virgifera virgifera</name>
    <name type="common">western corn rootworm</name>
    <dbReference type="NCBI Taxonomy" id="50390"/>
    <lineage>
        <taxon>Eukaryota</taxon>
        <taxon>Metazoa</taxon>
        <taxon>Ecdysozoa</taxon>
        <taxon>Arthropoda</taxon>
        <taxon>Hexapoda</taxon>
        <taxon>Insecta</taxon>
        <taxon>Pterygota</taxon>
        <taxon>Neoptera</taxon>
        <taxon>Endopterygota</taxon>
        <taxon>Coleoptera</taxon>
        <taxon>Polyphaga</taxon>
        <taxon>Cucujiformia</taxon>
        <taxon>Chrysomeloidea</taxon>
        <taxon>Chrysomelidae</taxon>
        <taxon>Galerucinae</taxon>
        <taxon>Diabroticina</taxon>
        <taxon>Diabroticites</taxon>
        <taxon>Diabrotica</taxon>
    </lineage>
</organism>
<dbReference type="Proteomes" id="UP001652700">
    <property type="component" value="Unplaced"/>
</dbReference>
<dbReference type="SUPFAM" id="SSF48452">
    <property type="entry name" value="TPR-like"/>
    <property type="match status" value="1"/>
</dbReference>
<comment type="function">
    <text evidence="6">Axonemal protein which is implicated in axonemal and/or peri-axonemal structure assembly and regulates flagellum assembly and beating and therefore sperm motility.</text>
</comment>
<name>A0ABM5KVM5_DIAVI</name>
<evidence type="ECO:0000256" key="4">
    <source>
        <dbReference type="ARBA" id="ARBA00022803"/>
    </source>
</evidence>
<dbReference type="InterPro" id="IPR011990">
    <property type="entry name" value="TPR-like_helical_dom_sf"/>
</dbReference>
<keyword evidence="3" id="KW-0677">Repeat</keyword>
<dbReference type="PANTHER" id="PTHR46630">
    <property type="entry name" value="TETRATRICOPEPTIDE REPEAT PROTEIN 29"/>
    <property type="match status" value="1"/>
</dbReference>
<dbReference type="SMART" id="SM00028">
    <property type="entry name" value="TPR"/>
    <property type="match status" value="2"/>
</dbReference>
<proteinExistence type="predicted"/>
<dbReference type="GeneID" id="126889734"/>
<evidence type="ECO:0000256" key="6">
    <source>
        <dbReference type="ARBA" id="ARBA00044739"/>
    </source>
</evidence>
<sequence>MSFLIEELLKTENFILNKAKIPETAESSEEVPDKNVSSQELPTAPAKRERTQSKYLSIDKKYLKNDLEFTDNIKRERLLRKDTVAVVQQMRNTLPKYTISEIREFRLPYHEALIINLQDSGFLSASSYVKDLIDYQENMRKSAEPGSNILILPQIKFAKEELVILSQSLKAAEQFHFEGAYSEECQEFLNLAVSFGFGDPNWWWLGEQLILQSIRVSSEYSKVIGHKYEALSRYAYARFLMDNVKEFQNAEKQLRITRNLTQDKVWTGKTYFPEERGTLYMQTNRAIFDCLLKEVKAIMGTDVEKAIILADQARRRAAEACFRLGETKALVLKGICELEMKRAKSAINSFLRALGIQERWGTIEGICKIKIHLAKAYLMDNCTNSSLRILMELKDHAEANDLPFYLGQAYKNLGEYYLLIGDPDKATPLLDESIKIFLSCKDKAKEANSARHLRAISAGLQLFPKYVEVLLKAGKPGPIGKRNLASILAWKNNRSDFWSSKEHIIPYTSCDDIIVESVKKVAASRVEVLDAKFLTLSKSLLHPVDKVSSSEEDSEDIDVTKTEIAADSLEHIFTQEVIREKSYEELSLDEE</sequence>
<feature type="region of interest" description="Disordered" evidence="7">
    <location>
        <begin position="25"/>
        <end position="51"/>
    </location>
</feature>
<dbReference type="RefSeq" id="XP_050514240.1">
    <property type="nucleotide sequence ID" value="XM_050658283.1"/>
</dbReference>
<keyword evidence="9" id="KW-1185">Reference proteome</keyword>
<dbReference type="Gene3D" id="1.25.40.10">
    <property type="entry name" value="Tetratricopeptide repeat domain"/>
    <property type="match status" value="1"/>
</dbReference>
<dbReference type="EnsemblMetazoa" id="XM_050658283.1">
    <property type="protein sequence ID" value="XP_050514240.1"/>
    <property type="gene ID" value="LOC126889734"/>
</dbReference>
<keyword evidence="4" id="KW-0802">TPR repeat</keyword>
<dbReference type="PANTHER" id="PTHR46630:SF1">
    <property type="entry name" value="TETRATRICOPEPTIDE REPEAT PROTEIN 29"/>
    <property type="match status" value="1"/>
</dbReference>
<dbReference type="InterPro" id="IPR019734">
    <property type="entry name" value="TPR_rpt"/>
</dbReference>
<evidence type="ECO:0000256" key="2">
    <source>
        <dbReference type="ARBA" id="ARBA00022490"/>
    </source>
</evidence>
<evidence type="ECO:0000313" key="9">
    <source>
        <dbReference type="Proteomes" id="UP001652700"/>
    </source>
</evidence>
<evidence type="ECO:0000256" key="3">
    <source>
        <dbReference type="ARBA" id="ARBA00022737"/>
    </source>
</evidence>
<comment type="subcellular location">
    <subcellularLocation>
        <location evidence="1">Cytoplasm</location>
    </subcellularLocation>
</comment>
<evidence type="ECO:0000256" key="1">
    <source>
        <dbReference type="ARBA" id="ARBA00004496"/>
    </source>
</evidence>
<dbReference type="InterPro" id="IPR051476">
    <property type="entry name" value="Bac_ResReg_Asp_Phosphatase"/>
</dbReference>
<evidence type="ECO:0000256" key="7">
    <source>
        <dbReference type="SAM" id="MobiDB-lite"/>
    </source>
</evidence>
<accession>A0ABM5KVM5</accession>